<dbReference type="OrthoDB" id="5462473at2"/>
<evidence type="ECO:0008006" key="3">
    <source>
        <dbReference type="Google" id="ProtNLM"/>
    </source>
</evidence>
<sequence length="213" mass="22323">MIPLDLTKPAVKLALGLGGALAVLLLCLACAWGGYRYGHATAKAGGDKALAELRQTQADANRLASDTARRIVDAEIIRRDQLAEDLATARATIAAQGRAITNQRIAHASQSVAVADGRCTFGHEWVGLYNEAWGFGHGDPAGAASAPGPDGEAGSLPAAQAGEFQQGGVTPEDVLAVNRDNARICRDTTAKYLALREWALGLPRTTDDQEARP</sequence>
<gene>
    <name evidence="1" type="ORF">SAMN04488503_2493</name>
</gene>
<dbReference type="RefSeq" id="WP_089274710.1">
    <property type="nucleotide sequence ID" value="NZ_FZOC01000005.1"/>
</dbReference>
<organism evidence="1 2">
    <name type="scientific">Humidesulfovibrio mexicanus</name>
    <dbReference type="NCBI Taxonomy" id="147047"/>
    <lineage>
        <taxon>Bacteria</taxon>
        <taxon>Pseudomonadati</taxon>
        <taxon>Thermodesulfobacteriota</taxon>
        <taxon>Desulfovibrionia</taxon>
        <taxon>Desulfovibrionales</taxon>
        <taxon>Desulfovibrionaceae</taxon>
        <taxon>Humidesulfovibrio</taxon>
    </lineage>
</organism>
<name>A0A239BDQ2_9BACT</name>
<dbReference type="EMBL" id="FZOC01000005">
    <property type="protein sequence ID" value="SNS05859.1"/>
    <property type="molecule type" value="Genomic_DNA"/>
</dbReference>
<dbReference type="AlphaFoldDB" id="A0A239BDQ2"/>
<protein>
    <recommendedName>
        <fullName evidence="3">Bacteriophage Rz lysis protein</fullName>
    </recommendedName>
</protein>
<proteinExistence type="predicted"/>
<evidence type="ECO:0000313" key="1">
    <source>
        <dbReference type="EMBL" id="SNS05859.1"/>
    </source>
</evidence>
<dbReference type="Proteomes" id="UP000198324">
    <property type="component" value="Unassembled WGS sequence"/>
</dbReference>
<evidence type="ECO:0000313" key="2">
    <source>
        <dbReference type="Proteomes" id="UP000198324"/>
    </source>
</evidence>
<keyword evidence="2" id="KW-1185">Reference proteome</keyword>
<accession>A0A239BDQ2</accession>
<reference evidence="1 2" key="1">
    <citation type="submission" date="2017-06" db="EMBL/GenBank/DDBJ databases">
        <authorList>
            <person name="Kim H.J."/>
            <person name="Triplett B.A."/>
        </authorList>
    </citation>
    <scope>NUCLEOTIDE SEQUENCE [LARGE SCALE GENOMIC DNA]</scope>
    <source>
        <strain evidence="1 2">DSM 13116</strain>
    </source>
</reference>